<proteinExistence type="predicted"/>
<name>A0A480BAI9_9FIRM</name>
<evidence type="ECO:0000313" key="1">
    <source>
        <dbReference type="EMBL" id="GCL68198.1"/>
    </source>
</evidence>
<gene>
    <name evidence="1" type="ORF">PAGU1578_18190</name>
</gene>
<protein>
    <submittedName>
        <fullName evidence="1">Uncharacterized protein</fullName>
    </submittedName>
</protein>
<organism evidence="1 2">
    <name type="scientific">Veillonella tobetsuensis</name>
    <dbReference type="NCBI Taxonomy" id="1110546"/>
    <lineage>
        <taxon>Bacteria</taxon>
        <taxon>Bacillati</taxon>
        <taxon>Bacillota</taxon>
        <taxon>Negativicutes</taxon>
        <taxon>Veillonellales</taxon>
        <taxon>Veillonellaceae</taxon>
        <taxon>Veillonella</taxon>
    </lineage>
</organism>
<comment type="caution">
    <text evidence="1">The sequence shown here is derived from an EMBL/GenBank/DDBJ whole genome shotgun (WGS) entry which is preliminary data.</text>
</comment>
<dbReference type="RefSeq" id="WP_137661325.1">
    <property type="nucleotide sequence ID" value="NZ_BJCQ01000068.1"/>
</dbReference>
<dbReference type="Proteomes" id="UP000300381">
    <property type="component" value="Unassembled WGS sequence"/>
</dbReference>
<evidence type="ECO:0000313" key="2">
    <source>
        <dbReference type="Proteomes" id="UP000300381"/>
    </source>
</evidence>
<sequence length="318" mass="35327">MGFWSSLCSVVGSVASGVGKIVSSISSGLQSAIDRVGKIISNSVSTLGKLIGTTVKALKVLCPKGANLLQGLSQAVSKLLTPVLGPLAPVVTSIVMDVISSILVNLLTPNNEKPLDNEEIEEYGALLEEADRNHWDISDKFESINEHYEYLKNKAKEENIVISPTKRLSVESMKRRSIAMSELWDRLERKEEITISQDFLIFSAMKSFTPERLQAIIEASKIMGFDSVKFTDLREGKLHPNIAKEYNAAIVSKLKDIYSNLGKPLTDEEAYSELVNMKKAVEEIKFMEPLKDRINSYADLGDKLCDEATLKSEYKQFE</sequence>
<reference evidence="1 2" key="1">
    <citation type="submission" date="2019-03" db="EMBL/GenBank/DDBJ databases">
        <title>Draft genome sequences of two Veillonella tobetsuensis clinical isolates from intraoperative bronchial fluids of elderly patients with pulmonary carcinoma.</title>
        <authorList>
            <person name="Akiyama T."/>
        </authorList>
    </citation>
    <scope>NUCLEOTIDE SEQUENCE [LARGE SCALE GENOMIC DNA]</scope>
    <source>
        <strain evidence="1 2">PAGU 1578</strain>
    </source>
</reference>
<dbReference type="EMBL" id="BJCQ01000068">
    <property type="protein sequence ID" value="GCL68198.1"/>
    <property type="molecule type" value="Genomic_DNA"/>
</dbReference>
<dbReference type="AlphaFoldDB" id="A0A480BAI9"/>
<accession>A0A480BAI9</accession>